<organism evidence="1 2">
    <name type="scientific">Panagrolaimus sp. PS1159</name>
    <dbReference type="NCBI Taxonomy" id="55785"/>
    <lineage>
        <taxon>Eukaryota</taxon>
        <taxon>Metazoa</taxon>
        <taxon>Ecdysozoa</taxon>
        <taxon>Nematoda</taxon>
        <taxon>Chromadorea</taxon>
        <taxon>Rhabditida</taxon>
        <taxon>Tylenchina</taxon>
        <taxon>Panagrolaimomorpha</taxon>
        <taxon>Panagrolaimoidea</taxon>
        <taxon>Panagrolaimidae</taxon>
        <taxon>Panagrolaimus</taxon>
    </lineage>
</organism>
<reference evidence="2" key="1">
    <citation type="submission" date="2022-11" db="UniProtKB">
        <authorList>
            <consortium name="WormBaseParasite"/>
        </authorList>
    </citation>
    <scope>IDENTIFICATION</scope>
</reference>
<proteinExistence type="predicted"/>
<dbReference type="Proteomes" id="UP000887580">
    <property type="component" value="Unplaced"/>
</dbReference>
<evidence type="ECO:0000313" key="1">
    <source>
        <dbReference type="Proteomes" id="UP000887580"/>
    </source>
</evidence>
<name>A0AC35GLK7_9BILA</name>
<accession>A0AC35GLK7</accession>
<sequence>MIFDPLLIEVAAVTLFGCMLLLVFKASLQETFGFHIVEEDVSSNNDKSGEKTSLSSRELISYIEFKVDDEVALSSKLSESSIEYEYIRSIDVTLLFEDDNGSFDNESKESQKSVVVDSENSKALNAKIYE</sequence>
<protein>
    <submittedName>
        <fullName evidence="2">ATP synthase F0 subunit 8</fullName>
    </submittedName>
</protein>
<dbReference type="WBParaSite" id="PS1159_v2.g6118.t1">
    <property type="protein sequence ID" value="PS1159_v2.g6118.t1"/>
    <property type="gene ID" value="PS1159_v2.g6118"/>
</dbReference>
<evidence type="ECO:0000313" key="2">
    <source>
        <dbReference type="WBParaSite" id="PS1159_v2.g6118.t1"/>
    </source>
</evidence>